<feature type="non-terminal residue" evidence="13">
    <location>
        <position position="1"/>
    </location>
</feature>
<dbReference type="InterPro" id="IPR029787">
    <property type="entry name" value="Nucleotide_cyclase"/>
</dbReference>
<dbReference type="GO" id="GO:0004016">
    <property type="term" value="F:adenylate cyclase activity"/>
    <property type="evidence" value="ECO:0007669"/>
    <property type="project" value="UniProtKB-EC"/>
</dbReference>
<evidence type="ECO:0000256" key="10">
    <source>
        <dbReference type="ARBA" id="ARBA00023136"/>
    </source>
</evidence>
<dbReference type="GO" id="GO:0009190">
    <property type="term" value="P:cyclic nucleotide biosynthetic process"/>
    <property type="evidence" value="ECO:0007669"/>
    <property type="project" value="InterPro"/>
</dbReference>
<keyword evidence="14" id="KW-1185">Reference proteome</keyword>
<feature type="non-terminal residue" evidence="13">
    <location>
        <position position="172"/>
    </location>
</feature>
<keyword evidence="9" id="KW-1133">Transmembrane helix</keyword>
<evidence type="ECO:0000313" key="13">
    <source>
        <dbReference type="EMBL" id="GIQ90224.1"/>
    </source>
</evidence>
<evidence type="ECO:0000256" key="7">
    <source>
        <dbReference type="ARBA" id="ARBA00022840"/>
    </source>
</evidence>
<evidence type="ECO:0000256" key="1">
    <source>
        <dbReference type="ARBA" id="ARBA00001593"/>
    </source>
</evidence>
<keyword evidence="10" id="KW-0472">Membrane</keyword>
<organism evidence="13 14">
    <name type="scientific">Kipferlia bialata</name>
    <dbReference type="NCBI Taxonomy" id="797122"/>
    <lineage>
        <taxon>Eukaryota</taxon>
        <taxon>Metamonada</taxon>
        <taxon>Carpediemonas-like organisms</taxon>
        <taxon>Kipferlia</taxon>
    </lineage>
</organism>
<dbReference type="Gene3D" id="3.30.70.1230">
    <property type="entry name" value="Nucleotide cyclase"/>
    <property type="match status" value="1"/>
</dbReference>
<evidence type="ECO:0000256" key="6">
    <source>
        <dbReference type="ARBA" id="ARBA00022741"/>
    </source>
</evidence>
<name>A0A9K3GND5_9EUKA</name>
<dbReference type="GO" id="GO:0005524">
    <property type="term" value="F:ATP binding"/>
    <property type="evidence" value="ECO:0007669"/>
    <property type="project" value="UniProtKB-KW"/>
</dbReference>
<sequence length="172" mass="19020">VTTMVGVRVGITTGPLTGGVLGGQRLLYDVWGDTVNTAARLSATAALGEIYISEQASNALFSAEFQTPMSHMGPRDIMVSRPRVGYLKGKGMYPFRLVTATDTAYIPYASDMITNLFPSNPDCEHTFLQRIVDRSPMARFSDVLYKVYNKNRDPELLLHTIIMRKAQLSLAQ</sequence>
<keyword evidence="11" id="KW-0456">Lyase</keyword>
<evidence type="ECO:0000256" key="3">
    <source>
        <dbReference type="ARBA" id="ARBA00012201"/>
    </source>
</evidence>
<dbReference type="InterPro" id="IPR001054">
    <property type="entry name" value="A/G_cyclase"/>
</dbReference>
<evidence type="ECO:0000313" key="14">
    <source>
        <dbReference type="Proteomes" id="UP000265618"/>
    </source>
</evidence>
<dbReference type="PANTHER" id="PTHR45627:SF12">
    <property type="entry name" value="ADENYLATE CYCLASE TYPE 2"/>
    <property type="match status" value="1"/>
</dbReference>
<comment type="subcellular location">
    <subcellularLocation>
        <location evidence="2">Membrane</location>
        <topology evidence="2">Multi-pass membrane protein</topology>
    </subcellularLocation>
</comment>
<evidence type="ECO:0000256" key="4">
    <source>
        <dbReference type="ARBA" id="ARBA00022692"/>
    </source>
</evidence>
<keyword evidence="8" id="KW-0460">Magnesium</keyword>
<keyword evidence="7" id="KW-0067">ATP-binding</keyword>
<protein>
    <recommendedName>
        <fullName evidence="3">adenylate cyclase</fullName>
        <ecNumber evidence="3">4.6.1.1</ecNumber>
    </recommendedName>
</protein>
<dbReference type="CDD" id="cd07302">
    <property type="entry name" value="CHD"/>
    <property type="match status" value="1"/>
</dbReference>
<dbReference type="EC" id="4.6.1.1" evidence="3"/>
<keyword evidence="5" id="KW-0479">Metal-binding</keyword>
<dbReference type="Pfam" id="PF00211">
    <property type="entry name" value="Guanylate_cyc"/>
    <property type="match status" value="1"/>
</dbReference>
<dbReference type="PANTHER" id="PTHR45627">
    <property type="entry name" value="ADENYLATE CYCLASE TYPE 1"/>
    <property type="match status" value="1"/>
</dbReference>
<evidence type="ECO:0000256" key="8">
    <source>
        <dbReference type="ARBA" id="ARBA00022842"/>
    </source>
</evidence>
<evidence type="ECO:0000259" key="12">
    <source>
        <dbReference type="PROSITE" id="PS50125"/>
    </source>
</evidence>
<keyword evidence="6" id="KW-0547">Nucleotide-binding</keyword>
<dbReference type="OrthoDB" id="1890790at2759"/>
<evidence type="ECO:0000256" key="9">
    <source>
        <dbReference type="ARBA" id="ARBA00022989"/>
    </source>
</evidence>
<dbReference type="Proteomes" id="UP000265618">
    <property type="component" value="Unassembled WGS sequence"/>
</dbReference>
<dbReference type="GO" id="GO:0005886">
    <property type="term" value="C:plasma membrane"/>
    <property type="evidence" value="ECO:0007669"/>
    <property type="project" value="TreeGrafter"/>
</dbReference>
<dbReference type="EMBL" id="BDIP01005922">
    <property type="protein sequence ID" value="GIQ90224.1"/>
    <property type="molecule type" value="Genomic_DNA"/>
</dbReference>
<evidence type="ECO:0000256" key="2">
    <source>
        <dbReference type="ARBA" id="ARBA00004141"/>
    </source>
</evidence>
<comment type="caution">
    <text evidence="13">The sequence shown here is derived from an EMBL/GenBank/DDBJ whole genome shotgun (WGS) entry which is preliminary data.</text>
</comment>
<keyword evidence="4" id="KW-0812">Transmembrane</keyword>
<dbReference type="GO" id="GO:0007189">
    <property type="term" value="P:adenylate cyclase-activating G protein-coupled receptor signaling pathway"/>
    <property type="evidence" value="ECO:0007669"/>
    <property type="project" value="TreeGrafter"/>
</dbReference>
<comment type="catalytic activity">
    <reaction evidence="1">
        <text>ATP = 3',5'-cyclic AMP + diphosphate</text>
        <dbReference type="Rhea" id="RHEA:15389"/>
        <dbReference type="ChEBI" id="CHEBI:30616"/>
        <dbReference type="ChEBI" id="CHEBI:33019"/>
        <dbReference type="ChEBI" id="CHEBI:58165"/>
        <dbReference type="EC" id="4.6.1.1"/>
    </reaction>
</comment>
<dbReference type="SUPFAM" id="SSF55073">
    <property type="entry name" value="Nucleotide cyclase"/>
    <property type="match status" value="1"/>
</dbReference>
<evidence type="ECO:0000256" key="5">
    <source>
        <dbReference type="ARBA" id="ARBA00022723"/>
    </source>
</evidence>
<evidence type="ECO:0000256" key="11">
    <source>
        <dbReference type="ARBA" id="ARBA00023239"/>
    </source>
</evidence>
<accession>A0A9K3GND5</accession>
<proteinExistence type="predicted"/>
<dbReference type="GO" id="GO:0046872">
    <property type="term" value="F:metal ion binding"/>
    <property type="evidence" value="ECO:0007669"/>
    <property type="project" value="UniProtKB-KW"/>
</dbReference>
<reference evidence="13 14" key="1">
    <citation type="journal article" date="2018" name="PLoS ONE">
        <title>The draft genome of Kipferlia bialata reveals reductive genome evolution in fornicate parasites.</title>
        <authorList>
            <person name="Tanifuji G."/>
            <person name="Takabayashi S."/>
            <person name="Kume K."/>
            <person name="Takagi M."/>
            <person name="Nakayama T."/>
            <person name="Kamikawa R."/>
            <person name="Inagaki Y."/>
            <person name="Hashimoto T."/>
        </authorList>
    </citation>
    <scope>NUCLEOTIDE SEQUENCE [LARGE SCALE GENOMIC DNA]</scope>
    <source>
        <strain evidence="13">NY0173</strain>
    </source>
</reference>
<dbReference type="AlphaFoldDB" id="A0A9K3GND5"/>
<gene>
    <name evidence="13" type="ORF">KIPB_012940</name>
</gene>
<dbReference type="PROSITE" id="PS50125">
    <property type="entry name" value="GUANYLATE_CYCLASE_2"/>
    <property type="match status" value="1"/>
</dbReference>
<feature type="domain" description="Guanylate cyclase" evidence="12">
    <location>
        <begin position="1"/>
        <end position="42"/>
    </location>
</feature>
<dbReference type="GO" id="GO:0035556">
    <property type="term" value="P:intracellular signal transduction"/>
    <property type="evidence" value="ECO:0007669"/>
    <property type="project" value="InterPro"/>
</dbReference>